<keyword evidence="3" id="KW-1185">Reference proteome</keyword>
<dbReference type="RefSeq" id="XP_001875568.1">
    <property type="nucleotide sequence ID" value="XM_001875533.1"/>
</dbReference>
<gene>
    <name evidence="2" type="ORF">LACBIDRAFT_322494</name>
</gene>
<evidence type="ECO:0000313" key="2">
    <source>
        <dbReference type="EMBL" id="EDR13070.1"/>
    </source>
</evidence>
<dbReference type="OrthoDB" id="3127851at2759"/>
<accession>B0CWH5</accession>
<organism evidence="3">
    <name type="scientific">Laccaria bicolor (strain S238N-H82 / ATCC MYA-4686)</name>
    <name type="common">Bicoloured deceiver</name>
    <name type="synonym">Laccaria laccata var. bicolor</name>
    <dbReference type="NCBI Taxonomy" id="486041"/>
    <lineage>
        <taxon>Eukaryota</taxon>
        <taxon>Fungi</taxon>
        <taxon>Dikarya</taxon>
        <taxon>Basidiomycota</taxon>
        <taxon>Agaricomycotina</taxon>
        <taxon>Agaricomycetes</taxon>
        <taxon>Agaricomycetidae</taxon>
        <taxon>Agaricales</taxon>
        <taxon>Agaricineae</taxon>
        <taxon>Hydnangiaceae</taxon>
        <taxon>Laccaria</taxon>
    </lineage>
</organism>
<dbReference type="HOGENOM" id="CLU_806686_0_0_1"/>
<evidence type="ECO:0000313" key="3">
    <source>
        <dbReference type="Proteomes" id="UP000001194"/>
    </source>
</evidence>
<dbReference type="EMBL" id="DS547093">
    <property type="protein sequence ID" value="EDR13070.1"/>
    <property type="molecule type" value="Genomic_DNA"/>
</dbReference>
<feature type="region of interest" description="Disordered" evidence="1">
    <location>
        <begin position="168"/>
        <end position="191"/>
    </location>
</feature>
<name>B0CWH5_LACBS</name>
<sequence>MSNDHRDLHQLRCDLHQTGIPDYLDWFVQEEYYKPMAASCGVDQENPFEFNEDSNWKYLHPFIDVFQHCSVQVPKDLYLKYLEEGLLDQSHTIGQPHDLKDLEIFLRSNASHGLIHPHNITVQTVLAIPNYKTTVGPDQFHELTLNQILEPTVDHSGGHPAKVIVSNERDGVLSDGDGDNDDHYNDGDADQYGDAKAALETPWRSSLPKYVMEDLSTRGVVARLEQALQQDVAGASLLDHLPFITESPEVQVVIDSERKLREMVEREDVIWEAKQVVMEASPYPNFNHYETAFKWSKGVLDYHSAKAILDKGKPLQMQMLHPSSNRLGFWDSKTPMDVDIDMTS</sequence>
<reference evidence="2 3" key="1">
    <citation type="journal article" date="2008" name="Nature">
        <title>The genome of Laccaria bicolor provides insights into mycorrhizal symbiosis.</title>
        <authorList>
            <person name="Martin F."/>
            <person name="Aerts A."/>
            <person name="Ahren D."/>
            <person name="Brun A."/>
            <person name="Danchin E.G.J."/>
            <person name="Duchaussoy F."/>
            <person name="Gibon J."/>
            <person name="Kohler A."/>
            <person name="Lindquist E."/>
            <person name="Pereda V."/>
            <person name="Salamov A."/>
            <person name="Shapiro H.J."/>
            <person name="Wuyts J."/>
            <person name="Blaudez D."/>
            <person name="Buee M."/>
            <person name="Brokstein P."/>
            <person name="Canbaeck B."/>
            <person name="Cohen D."/>
            <person name="Courty P.E."/>
            <person name="Coutinho P.M."/>
            <person name="Delaruelle C."/>
            <person name="Detter J.C."/>
            <person name="Deveau A."/>
            <person name="DiFazio S."/>
            <person name="Duplessis S."/>
            <person name="Fraissinet-Tachet L."/>
            <person name="Lucic E."/>
            <person name="Frey-Klett P."/>
            <person name="Fourrey C."/>
            <person name="Feussner I."/>
            <person name="Gay G."/>
            <person name="Grimwood J."/>
            <person name="Hoegger P.J."/>
            <person name="Jain P."/>
            <person name="Kilaru S."/>
            <person name="Labbe J."/>
            <person name="Lin Y.C."/>
            <person name="Legue V."/>
            <person name="Le Tacon F."/>
            <person name="Marmeisse R."/>
            <person name="Melayah D."/>
            <person name="Montanini B."/>
            <person name="Muratet M."/>
            <person name="Nehls U."/>
            <person name="Niculita-Hirzel H."/>
            <person name="Oudot-Le Secq M.P."/>
            <person name="Peter M."/>
            <person name="Quesneville H."/>
            <person name="Rajashekar B."/>
            <person name="Reich M."/>
            <person name="Rouhier N."/>
            <person name="Schmutz J."/>
            <person name="Yin T."/>
            <person name="Chalot M."/>
            <person name="Henrissat B."/>
            <person name="Kuees U."/>
            <person name="Lucas S."/>
            <person name="Van de Peer Y."/>
            <person name="Podila G.K."/>
            <person name="Polle A."/>
            <person name="Pukkila P.J."/>
            <person name="Richardson P.M."/>
            <person name="Rouze P."/>
            <person name="Sanders I.R."/>
            <person name="Stajich J.E."/>
            <person name="Tunlid A."/>
            <person name="Tuskan G."/>
            <person name="Grigoriev I.V."/>
        </authorList>
    </citation>
    <scope>NUCLEOTIDE SEQUENCE [LARGE SCALE GENOMIC DNA]</scope>
    <source>
        <strain evidence="3">S238N-H82 / ATCC MYA-4686</strain>
    </source>
</reference>
<dbReference type="KEGG" id="lbc:LACBIDRAFT_322494"/>
<dbReference type="AlphaFoldDB" id="B0CWH5"/>
<evidence type="ECO:0000256" key="1">
    <source>
        <dbReference type="SAM" id="MobiDB-lite"/>
    </source>
</evidence>
<dbReference type="Proteomes" id="UP000001194">
    <property type="component" value="Unassembled WGS sequence"/>
</dbReference>
<dbReference type="GeneID" id="6071711"/>
<proteinExistence type="predicted"/>
<protein>
    <submittedName>
        <fullName evidence="2">Predicted protein</fullName>
    </submittedName>
</protein>
<dbReference type="InParanoid" id="B0CWH5"/>